<sequence length="161" mass="18167">MEIREFKTEDLEEMRVIWNQVVDAADAFPQEAILEGDEAERFFGEQSFTAVAKENGEILGLYILHPNNIGRCGHLGNASYAVRKDLRGRHVGEALVRHSLKKAAELGFKVMQFNAVVASNHAAIHLYEKIGFQRLGVIPGGFRTEDGYEDIMLYYIKLPEV</sequence>
<reference evidence="2" key="1">
    <citation type="journal article" date="2021" name="PeerJ">
        <title>Extensive microbial diversity within the chicken gut microbiome revealed by metagenomics and culture.</title>
        <authorList>
            <person name="Gilroy R."/>
            <person name="Ravi A."/>
            <person name="Getino M."/>
            <person name="Pursley I."/>
            <person name="Horton D.L."/>
            <person name="Alikhan N.F."/>
            <person name="Baker D."/>
            <person name="Gharbi K."/>
            <person name="Hall N."/>
            <person name="Watson M."/>
            <person name="Adriaenssens E.M."/>
            <person name="Foster-Nyarko E."/>
            <person name="Jarju S."/>
            <person name="Secka A."/>
            <person name="Antonio M."/>
            <person name="Oren A."/>
            <person name="Chaudhuri R.R."/>
            <person name="La Ragione R."/>
            <person name="Hildebrand F."/>
            <person name="Pallen M.J."/>
        </authorList>
    </citation>
    <scope>NUCLEOTIDE SEQUENCE</scope>
    <source>
        <strain evidence="2">ChiSjej3B21-8574</strain>
    </source>
</reference>
<dbReference type="PROSITE" id="PS51186">
    <property type="entry name" value="GNAT"/>
    <property type="match status" value="1"/>
</dbReference>
<dbReference type="InterPro" id="IPR016181">
    <property type="entry name" value="Acyl_CoA_acyltransferase"/>
</dbReference>
<evidence type="ECO:0000259" key="1">
    <source>
        <dbReference type="PROSITE" id="PS51186"/>
    </source>
</evidence>
<dbReference type="Pfam" id="PF00583">
    <property type="entry name" value="Acetyltransf_1"/>
    <property type="match status" value="1"/>
</dbReference>
<dbReference type="InterPro" id="IPR000182">
    <property type="entry name" value="GNAT_dom"/>
</dbReference>
<evidence type="ECO:0000313" key="3">
    <source>
        <dbReference type="Proteomes" id="UP000823904"/>
    </source>
</evidence>
<organism evidence="2 3">
    <name type="scientific">Candidatus Anaerostipes avistercoris</name>
    <dbReference type="NCBI Taxonomy" id="2838462"/>
    <lineage>
        <taxon>Bacteria</taxon>
        <taxon>Bacillati</taxon>
        <taxon>Bacillota</taxon>
        <taxon>Clostridia</taxon>
        <taxon>Lachnospirales</taxon>
        <taxon>Lachnospiraceae</taxon>
        <taxon>Anaerostipes</taxon>
    </lineage>
</organism>
<evidence type="ECO:0000313" key="2">
    <source>
        <dbReference type="EMBL" id="HJC50316.1"/>
    </source>
</evidence>
<dbReference type="InterPro" id="IPR052742">
    <property type="entry name" value="Mito_N-acetyltransferase"/>
</dbReference>
<accession>A0A9D2PGF8</accession>
<comment type="caution">
    <text evidence="2">The sequence shown here is derived from an EMBL/GenBank/DDBJ whole genome shotgun (WGS) entry which is preliminary data.</text>
</comment>
<dbReference type="Gene3D" id="3.40.630.30">
    <property type="match status" value="1"/>
</dbReference>
<dbReference type="EMBL" id="DWWD01000026">
    <property type="protein sequence ID" value="HJC50316.1"/>
    <property type="molecule type" value="Genomic_DNA"/>
</dbReference>
<dbReference type="SUPFAM" id="SSF55729">
    <property type="entry name" value="Acyl-CoA N-acyltransferases (Nat)"/>
    <property type="match status" value="1"/>
</dbReference>
<reference evidence="2" key="2">
    <citation type="submission" date="2021-04" db="EMBL/GenBank/DDBJ databases">
        <authorList>
            <person name="Gilroy R."/>
        </authorList>
    </citation>
    <scope>NUCLEOTIDE SEQUENCE</scope>
    <source>
        <strain evidence="2">ChiSjej3B21-8574</strain>
    </source>
</reference>
<dbReference type="PANTHER" id="PTHR43138">
    <property type="entry name" value="ACETYLTRANSFERASE, GNAT FAMILY"/>
    <property type="match status" value="1"/>
</dbReference>
<dbReference type="GO" id="GO:0016747">
    <property type="term" value="F:acyltransferase activity, transferring groups other than amino-acyl groups"/>
    <property type="evidence" value="ECO:0007669"/>
    <property type="project" value="InterPro"/>
</dbReference>
<proteinExistence type="predicted"/>
<dbReference type="Proteomes" id="UP000823904">
    <property type="component" value="Unassembled WGS sequence"/>
</dbReference>
<gene>
    <name evidence="2" type="ORF">H9754_07075</name>
</gene>
<feature type="domain" description="N-acetyltransferase" evidence="1">
    <location>
        <begin position="1"/>
        <end position="160"/>
    </location>
</feature>
<dbReference type="PANTHER" id="PTHR43138:SF1">
    <property type="entry name" value="N-ACETYLTRANSFERASE ACA1"/>
    <property type="match status" value="1"/>
</dbReference>
<name>A0A9D2PGF8_9FIRM</name>
<protein>
    <submittedName>
        <fullName evidence="2">GNAT family N-acetyltransferase</fullName>
    </submittedName>
</protein>
<dbReference type="AlphaFoldDB" id="A0A9D2PGF8"/>